<gene>
    <name evidence="3" type="ORF">HIM_11874</name>
</gene>
<keyword evidence="4" id="KW-1185">Reference proteome</keyword>
<proteinExistence type="inferred from homology"/>
<dbReference type="PANTHER" id="PTHR48104:SF30">
    <property type="entry name" value="METACASPASE-1"/>
    <property type="match status" value="1"/>
</dbReference>
<dbReference type="Proteomes" id="UP000054481">
    <property type="component" value="Unassembled WGS sequence"/>
</dbReference>
<evidence type="ECO:0000313" key="4">
    <source>
        <dbReference type="Proteomes" id="UP000054481"/>
    </source>
</evidence>
<dbReference type="GO" id="GO:0006508">
    <property type="term" value="P:proteolysis"/>
    <property type="evidence" value="ECO:0007669"/>
    <property type="project" value="InterPro"/>
</dbReference>
<reference evidence="3 4" key="1">
    <citation type="journal article" date="2014" name="Genome Biol. Evol.">
        <title>Comparative genomics and transcriptomics analyses reveal divergent lifestyle features of nematode endoparasitic fungus Hirsutella minnesotensis.</title>
        <authorList>
            <person name="Lai Y."/>
            <person name="Liu K."/>
            <person name="Zhang X."/>
            <person name="Zhang X."/>
            <person name="Li K."/>
            <person name="Wang N."/>
            <person name="Shu C."/>
            <person name="Wu Y."/>
            <person name="Wang C."/>
            <person name="Bushley K.E."/>
            <person name="Xiang M."/>
            <person name="Liu X."/>
        </authorList>
    </citation>
    <scope>NUCLEOTIDE SEQUENCE [LARGE SCALE GENOMIC DNA]</scope>
    <source>
        <strain evidence="3 4">3608</strain>
    </source>
</reference>
<comment type="similarity">
    <text evidence="1">Belongs to the peptidase C14B family.</text>
</comment>
<dbReference type="Pfam" id="PF00656">
    <property type="entry name" value="Peptidase_C14"/>
    <property type="match status" value="1"/>
</dbReference>
<dbReference type="InterPro" id="IPR011600">
    <property type="entry name" value="Pept_C14_caspase"/>
</dbReference>
<protein>
    <recommendedName>
        <fullName evidence="2">Peptidase C14 caspase domain-containing protein</fullName>
    </recommendedName>
</protein>
<dbReference type="Gene3D" id="3.40.50.1460">
    <property type="match status" value="1"/>
</dbReference>
<dbReference type="GO" id="GO:0005737">
    <property type="term" value="C:cytoplasm"/>
    <property type="evidence" value="ECO:0007669"/>
    <property type="project" value="TreeGrafter"/>
</dbReference>
<accession>A0A0F7ZIN6</accession>
<dbReference type="AlphaFoldDB" id="A0A0F7ZIN6"/>
<feature type="domain" description="Peptidase C14 caspase" evidence="2">
    <location>
        <begin position="37"/>
        <end position="292"/>
    </location>
</feature>
<name>A0A0F7ZIN6_9HYPO</name>
<sequence length="372" mass="41684">MGSVRKPNRYVMLVGVDLYCNDGSRKDENGRPVSINWLHGCVNDVNALRGFFQDQFDLTRLTVLTSTATEPRHPYAKPAESLDALPTFDNIKQEFDAICNLACQGDYFYFHYSGHGALLPRIQASPGGRLFDPSLLPVDYGCGKRAIRGWQLNSWLSQLNRKEVQVVVALDSCYSGGSWRGGRHVRTQDLTTVVNLPIDEETAETVPFESDSRFSRLEETWSINPKGLTLMAACDTDEKAAEITMNGKRHGAFTSGLLKYLEEGIQDKRPRIYRTIRDQLACRVKGQTPRVYGQDRLLFFGKTEPFSTSPLVVRIESGPFDRNTVIVPAGRAHGVHRHSEFALLVPGLETAFSIEEVDDFEARAIVPSQVLR</sequence>
<evidence type="ECO:0000313" key="3">
    <source>
        <dbReference type="EMBL" id="KJZ68735.1"/>
    </source>
</evidence>
<evidence type="ECO:0000256" key="1">
    <source>
        <dbReference type="ARBA" id="ARBA00009005"/>
    </source>
</evidence>
<dbReference type="PANTHER" id="PTHR48104">
    <property type="entry name" value="METACASPASE-4"/>
    <property type="match status" value="1"/>
</dbReference>
<organism evidence="3 4">
    <name type="scientific">Hirsutella minnesotensis 3608</name>
    <dbReference type="NCBI Taxonomy" id="1043627"/>
    <lineage>
        <taxon>Eukaryota</taxon>
        <taxon>Fungi</taxon>
        <taxon>Dikarya</taxon>
        <taxon>Ascomycota</taxon>
        <taxon>Pezizomycotina</taxon>
        <taxon>Sordariomycetes</taxon>
        <taxon>Hypocreomycetidae</taxon>
        <taxon>Hypocreales</taxon>
        <taxon>Ophiocordycipitaceae</taxon>
        <taxon>Hirsutella</taxon>
    </lineage>
</organism>
<dbReference type="GO" id="GO:0004197">
    <property type="term" value="F:cysteine-type endopeptidase activity"/>
    <property type="evidence" value="ECO:0007669"/>
    <property type="project" value="InterPro"/>
</dbReference>
<dbReference type="EMBL" id="KQ030824">
    <property type="protein sequence ID" value="KJZ68735.1"/>
    <property type="molecule type" value="Genomic_DNA"/>
</dbReference>
<evidence type="ECO:0000259" key="2">
    <source>
        <dbReference type="Pfam" id="PF00656"/>
    </source>
</evidence>
<dbReference type="OrthoDB" id="5152948at2759"/>
<dbReference type="InterPro" id="IPR050452">
    <property type="entry name" value="Metacaspase"/>
</dbReference>